<name>A0A0E2Z3S7_9GAMM</name>
<keyword evidence="3 7" id="KW-0812">Transmembrane</keyword>
<dbReference type="GO" id="GO:0043093">
    <property type="term" value="P:FtsZ-dependent cytokinesis"/>
    <property type="evidence" value="ECO:0007669"/>
    <property type="project" value="UniProtKB-UniRule"/>
</dbReference>
<comment type="subcellular location">
    <subcellularLocation>
        <location evidence="7">Cell inner membrane</location>
        <topology evidence="7">Single-pass type II membrane protein</topology>
    </subcellularLocation>
    <text evidence="7">Localizes to the division septum.</text>
</comment>
<organism evidence="8 9">
    <name type="scientific">Nitrosococcus oceani C-27</name>
    <dbReference type="NCBI Taxonomy" id="314279"/>
    <lineage>
        <taxon>Bacteria</taxon>
        <taxon>Pseudomonadati</taxon>
        <taxon>Pseudomonadota</taxon>
        <taxon>Gammaproteobacteria</taxon>
        <taxon>Chromatiales</taxon>
        <taxon>Chromatiaceae</taxon>
        <taxon>Nitrosococcus</taxon>
    </lineage>
</organism>
<dbReference type="InterPro" id="IPR023081">
    <property type="entry name" value="Cell_div_FtsB"/>
</dbReference>
<evidence type="ECO:0000256" key="3">
    <source>
        <dbReference type="ARBA" id="ARBA00022692"/>
    </source>
</evidence>
<evidence type="ECO:0000313" key="8">
    <source>
        <dbReference type="EMBL" id="KFI20343.1"/>
    </source>
</evidence>
<keyword evidence="2 7" id="KW-0132">Cell division</keyword>
<accession>A0A0E2Z3S7</accession>
<dbReference type="InterPro" id="IPR007060">
    <property type="entry name" value="FtsL/DivIC"/>
</dbReference>
<evidence type="ECO:0000256" key="4">
    <source>
        <dbReference type="ARBA" id="ARBA00022989"/>
    </source>
</evidence>
<dbReference type="PANTHER" id="PTHR37485:SF1">
    <property type="entry name" value="CELL DIVISION PROTEIN FTSB"/>
    <property type="match status" value="1"/>
</dbReference>
<evidence type="ECO:0000256" key="5">
    <source>
        <dbReference type="ARBA" id="ARBA00023136"/>
    </source>
</evidence>
<comment type="subunit">
    <text evidence="7">Part of a complex composed of FtsB, FtsL and FtsQ.</text>
</comment>
<dbReference type="Pfam" id="PF04977">
    <property type="entry name" value="DivIC"/>
    <property type="match status" value="1"/>
</dbReference>
<comment type="function">
    <text evidence="7">Essential cell division protein. May link together the upstream cell division proteins, which are predominantly cytoplasmic, with the downstream cell division proteins, which are predominantly periplasmic.</text>
</comment>
<dbReference type="GO" id="GO:0030428">
    <property type="term" value="C:cell septum"/>
    <property type="evidence" value="ECO:0007669"/>
    <property type="project" value="TreeGrafter"/>
</dbReference>
<protein>
    <recommendedName>
        <fullName evidence="7">Cell division protein FtsB</fullName>
    </recommendedName>
</protein>
<dbReference type="GO" id="GO:0005886">
    <property type="term" value="C:plasma membrane"/>
    <property type="evidence" value="ECO:0007669"/>
    <property type="project" value="UniProtKB-SubCell"/>
</dbReference>
<dbReference type="NCBIfam" id="NF002058">
    <property type="entry name" value="PRK00888.1"/>
    <property type="match status" value="1"/>
</dbReference>
<keyword evidence="4 7" id="KW-1133">Transmembrane helix</keyword>
<keyword evidence="7" id="KW-0997">Cell inner membrane</keyword>
<dbReference type="PANTHER" id="PTHR37485">
    <property type="entry name" value="CELL DIVISION PROTEIN FTSB"/>
    <property type="match status" value="1"/>
</dbReference>
<dbReference type="EMBL" id="JPGN01000023">
    <property type="protein sequence ID" value="KFI20343.1"/>
    <property type="molecule type" value="Genomic_DNA"/>
</dbReference>
<evidence type="ECO:0000313" key="9">
    <source>
        <dbReference type="Proteomes" id="UP000028839"/>
    </source>
</evidence>
<evidence type="ECO:0000256" key="7">
    <source>
        <dbReference type="HAMAP-Rule" id="MF_00599"/>
    </source>
</evidence>
<evidence type="ECO:0000256" key="6">
    <source>
        <dbReference type="ARBA" id="ARBA00023306"/>
    </source>
</evidence>
<comment type="similarity">
    <text evidence="7">Belongs to the FtsB family.</text>
</comment>
<keyword evidence="6 7" id="KW-0131">Cell cycle</keyword>
<dbReference type="HOGENOM" id="CLU_134863_5_1_6"/>
<dbReference type="Proteomes" id="UP000028839">
    <property type="component" value="Unassembled WGS sequence"/>
</dbReference>
<dbReference type="OrthoDB" id="7061211at2"/>
<proteinExistence type="inferred from homology"/>
<feature type="topological domain" description="Cytoplasmic" evidence="7">
    <location>
        <begin position="1"/>
        <end position="3"/>
    </location>
</feature>
<dbReference type="GO" id="GO:0032153">
    <property type="term" value="C:cell division site"/>
    <property type="evidence" value="ECO:0007669"/>
    <property type="project" value="UniProtKB-UniRule"/>
</dbReference>
<dbReference type="AlphaFoldDB" id="A0A0E2Z3S7"/>
<sequence length="91" mass="10377">MKFIVGLLLVLLLALQYQLWISKDGLGELRQLSRSIKQQRHENATLIERNQVLKAEVQDLKSGLDALEERARSGLGMIKQGETFFQVVEEP</sequence>
<keyword evidence="5 7" id="KW-0472">Membrane</keyword>
<comment type="caution">
    <text evidence="8">The sequence shown here is derived from an EMBL/GenBank/DDBJ whole genome shotgun (WGS) entry which is preliminary data.</text>
</comment>
<gene>
    <name evidence="7" type="primary">ftsB</name>
    <name evidence="8" type="ORF">IB75_04305</name>
</gene>
<dbReference type="HAMAP" id="MF_00599">
    <property type="entry name" value="FtsB"/>
    <property type="match status" value="1"/>
</dbReference>
<evidence type="ECO:0000256" key="2">
    <source>
        <dbReference type="ARBA" id="ARBA00022618"/>
    </source>
</evidence>
<keyword evidence="1 7" id="KW-1003">Cell membrane</keyword>
<feature type="topological domain" description="Periplasmic" evidence="7">
    <location>
        <begin position="22"/>
        <end position="91"/>
    </location>
</feature>
<keyword evidence="7" id="KW-0175">Coiled coil</keyword>
<reference evidence="8 9" key="1">
    <citation type="submission" date="2014-07" db="EMBL/GenBank/DDBJ databases">
        <title>Comparative analysis of Nitrosococcus oceani genome inventories of strains from Pacific and Atlantic gyres.</title>
        <authorList>
            <person name="Lim C.K."/>
            <person name="Wang L."/>
            <person name="Sayavedra-Soto L.A."/>
            <person name="Klotz M.G."/>
        </authorList>
    </citation>
    <scope>NUCLEOTIDE SEQUENCE [LARGE SCALE GENOMIC DNA]</scope>
    <source>
        <strain evidence="8 9">C-27</strain>
    </source>
</reference>
<evidence type="ECO:0000256" key="1">
    <source>
        <dbReference type="ARBA" id="ARBA00022475"/>
    </source>
</evidence>
<feature type="coiled-coil region" evidence="7">
    <location>
        <begin position="29"/>
        <end position="70"/>
    </location>
</feature>
<dbReference type="SMR" id="A0A0E2Z3S7"/>